<sequence>MSLLSVGFIGLGVMGEPMALNLLKSGTPLLVWNRTTAKTRTLAAAGAEVAPDAASVFARSEVVILMLLDDPGVDAVLGRGTPAFAERVADRTIVNMGTFAPTYSKELAAEVRAAGGRYVEVPVSGSSTQAAAGELVALMAGEPDDVAAVRPLLEPMCRQLTFCGPVPNGLLMKLAVNTFLITQVTGLAESFQFARRQGLDLDQLVSVLGAGPLASATMRLKAPKLASEDFSVQASITDSQKVARLITDAAATAGIAAPLLDVCRALFAETDQLGYADADMAAVVKAIEVRGRAVEGRVDR</sequence>
<dbReference type="EC" id="1.1.1.31" evidence="7"/>
<dbReference type="EMBL" id="JACHJV010000003">
    <property type="protein sequence ID" value="MBB4928794.1"/>
    <property type="molecule type" value="Genomic_DNA"/>
</dbReference>
<dbReference type="InterPro" id="IPR008927">
    <property type="entry name" value="6-PGluconate_DH-like_C_sf"/>
</dbReference>
<dbReference type="PANTHER" id="PTHR43580:SF2">
    <property type="entry name" value="CYTOKINE-LIKE NUCLEAR FACTOR N-PAC"/>
    <property type="match status" value="1"/>
</dbReference>
<dbReference type="PANTHER" id="PTHR43580">
    <property type="entry name" value="OXIDOREDUCTASE GLYR1-RELATED"/>
    <property type="match status" value="1"/>
</dbReference>
<comment type="caution">
    <text evidence="7">The sequence shown here is derived from an EMBL/GenBank/DDBJ whole genome shotgun (WGS) entry which is preliminary data.</text>
</comment>
<dbReference type="InterPro" id="IPR036291">
    <property type="entry name" value="NAD(P)-bd_dom_sf"/>
</dbReference>
<evidence type="ECO:0000256" key="1">
    <source>
        <dbReference type="ARBA" id="ARBA00009080"/>
    </source>
</evidence>
<dbReference type="RefSeq" id="WP_184946400.1">
    <property type="nucleotide sequence ID" value="NZ_JACHJV010000003.1"/>
</dbReference>
<evidence type="ECO:0000313" key="8">
    <source>
        <dbReference type="Proteomes" id="UP000540506"/>
    </source>
</evidence>
<evidence type="ECO:0000259" key="5">
    <source>
        <dbReference type="Pfam" id="PF03446"/>
    </source>
</evidence>
<proteinExistence type="inferred from homology"/>
<dbReference type="SUPFAM" id="SSF51735">
    <property type="entry name" value="NAD(P)-binding Rossmann-fold domains"/>
    <property type="match status" value="1"/>
</dbReference>
<dbReference type="Pfam" id="PF14833">
    <property type="entry name" value="NAD_binding_11"/>
    <property type="match status" value="1"/>
</dbReference>
<evidence type="ECO:0000259" key="6">
    <source>
        <dbReference type="Pfam" id="PF14833"/>
    </source>
</evidence>
<dbReference type="GO" id="GO:0050661">
    <property type="term" value="F:NADP binding"/>
    <property type="evidence" value="ECO:0007669"/>
    <property type="project" value="InterPro"/>
</dbReference>
<dbReference type="InterPro" id="IPR051265">
    <property type="entry name" value="HIBADH-related_NP60_sf"/>
</dbReference>
<dbReference type="PIRSF" id="PIRSF000103">
    <property type="entry name" value="HIBADH"/>
    <property type="match status" value="1"/>
</dbReference>
<evidence type="ECO:0000313" key="7">
    <source>
        <dbReference type="EMBL" id="MBB4928794.1"/>
    </source>
</evidence>
<dbReference type="AlphaFoldDB" id="A0A7W7RBB8"/>
<evidence type="ECO:0000256" key="4">
    <source>
        <dbReference type="PIRSR" id="PIRSR000103-1"/>
    </source>
</evidence>
<dbReference type="GO" id="GO:0051287">
    <property type="term" value="F:NAD binding"/>
    <property type="evidence" value="ECO:0007669"/>
    <property type="project" value="InterPro"/>
</dbReference>
<keyword evidence="2 7" id="KW-0560">Oxidoreductase</keyword>
<comment type="similarity">
    <text evidence="1">Belongs to the HIBADH-related family.</text>
</comment>
<keyword evidence="3" id="KW-0520">NAD</keyword>
<evidence type="ECO:0000256" key="3">
    <source>
        <dbReference type="ARBA" id="ARBA00023027"/>
    </source>
</evidence>
<accession>A0A7W7RBB8</accession>
<dbReference type="Proteomes" id="UP000540506">
    <property type="component" value="Unassembled WGS sequence"/>
</dbReference>
<evidence type="ECO:0000256" key="2">
    <source>
        <dbReference type="ARBA" id="ARBA00023002"/>
    </source>
</evidence>
<dbReference type="GO" id="GO:0008442">
    <property type="term" value="F:3-hydroxyisobutyrate dehydrogenase activity"/>
    <property type="evidence" value="ECO:0007669"/>
    <property type="project" value="UniProtKB-EC"/>
</dbReference>
<dbReference type="InterPro" id="IPR013328">
    <property type="entry name" value="6PGD_dom2"/>
</dbReference>
<organism evidence="7 8">
    <name type="scientific">Kitasatospora kifunensis</name>
    <name type="common">Streptomyces kifunensis</name>
    <dbReference type="NCBI Taxonomy" id="58351"/>
    <lineage>
        <taxon>Bacteria</taxon>
        <taxon>Bacillati</taxon>
        <taxon>Actinomycetota</taxon>
        <taxon>Actinomycetes</taxon>
        <taxon>Kitasatosporales</taxon>
        <taxon>Streptomycetaceae</taxon>
        <taxon>Kitasatospora</taxon>
    </lineage>
</organism>
<dbReference type="InterPro" id="IPR029154">
    <property type="entry name" value="HIBADH-like_NADP-bd"/>
</dbReference>
<gene>
    <name evidence="7" type="ORF">FHR34_007891</name>
</gene>
<keyword evidence="8" id="KW-1185">Reference proteome</keyword>
<protein>
    <submittedName>
        <fullName evidence="7">3-hydroxyisobutyrate dehydrogenase</fullName>
        <ecNumber evidence="7">1.1.1.31</ecNumber>
    </submittedName>
</protein>
<dbReference type="InterPro" id="IPR015815">
    <property type="entry name" value="HIBADH-related"/>
</dbReference>
<feature type="active site" evidence="4">
    <location>
        <position position="173"/>
    </location>
</feature>
<dbReference type="PROSITE" id="PS00895">
    <property type="entry name" value="3_HYDROXYISOBUT_DH"/>
    <property type="match status" value="1"/>
</dbReference>
<dbReference type="Gene3D" id="3.40.50.720">
    <property type="entry name" value="NAD(P)-binding Rossmann-like Domain"/>
    <property type="match status" value="1"/>
</dbReference>
<dbReference type="SUPFAM" id="SSF48179">
    <property type="entry name" value="6-phosphogluconate dehydrogenase C-terminal domain-like"/>
    <property type="match status" value="1"/>
</dbReference>
<dbReference type="GO" id="GO:0016054">
    <property type="term" value="P:organic acid catabolic process"/>
    <property type="evidence" value="ECO:0007669"/>
    <property type="project" value="UniProtKB-ARBA"/>
</dbReference>
<name>A0A7W7RBB8_KITKI</name>
<reference evidence="7 8" key="1">
    <citation type="submission" date="2020-08" db="EMBL/GenBank/DDBJ databases">
        <title>Sequencing the genomes of 1000 actinobacteria strains.</title>
        <authorList>
            <person name="Klenk H.-P."/>
        </authorList>
    </citation>
    <scope>NUCLEOTIDE SEQUENCE [LARGE SCALE GENOMIC DNA]</scope>
    <source>
        <strain evidence="7 8">DSM 41654</strain>
    </source>
</reference>
<feature type="domain" description="3-hydroxyisobutyrate dehydrogenase-like NAD-binding" evidence="6">
    <location>
        <begin position="169"/>
        <end position="286"/>
    </location>
</feature>
<dbReference type="Pfam" id="PF03446">
    <property type="entry name" value="NAD_binding_2"/>
    <property type="match status" value="1"/>
</dbReference>
<feature type="domain" description="6-phosphogluconate dehydrogenase NADP-binding" evidence="5">
    <location>
        <begin position="6"/>
        <end position="164"/>
    </location>
</feature>
<dbReference type="InterPro" id="IPR006115">
    <property type="entry name" value="6PGDH_NADP-bd"/>
</dbReference>
<dbReference type="Gene3D" id="1.10.1040.10">
    <property type="entry name" value="N-(1-d-carboxylethyl)-l-norvaline Dehydrogenase, domain 2"/>
    <property type="match status" value="1"/>
</dbReference>
<dbReference type="InterPro" id="IPR002204">
    <property type="entry name" value="3-OH-isobutyrate_DH-rel_CS"/>
</dbReference>